<dbReference type="Proteomes" id="UP000683360">
    <property type="component" value="Unassembled WGS sequence"/>
</dbReference>
<comment type="caution">
    <text evidence="2">The sequence shown here is derived from an EMBL/GenBank/DDBJ whole genome shotgun (WGS) entry which is preliminary data.</text>
</comment>
<dbReference type="InterPro" id="IPR027417">
    <property type="entry name" value="P-loop_NTPase"/>
</dbReference>
<proteinExistence type="predicted"/>
<dbReference type="AlphaFoldDB" id="A0A8S3SLT2"/>
<dbReference type="InterPro" id="IPR000488">
    <property type="entry name" value="Death_dom"/>
</dbReference>
<name>A0A8S3SLT2_MYTED</name>
<dbReference type="Gene3D" id="1.10.533.10">
    <property type="entry name" value="Death Domain, Fas"/>
    <property type="match status" value="1"/>
</dbReference>
<protein>
    <recommendedName>
        <fullName evidence="1">Death domain-containing protein</fullName>
    </recommendedName>
</protein>
<evidence type="ECO:0000313" key="3">
    <source>
        <dbReference type="Proteomes" id="UP000683360"/>
    </source>
</evidence>
<sequence>MQFVFLSARRRKTSSERSRNFLDFSTHDSVPSYDGRILVVGAYEAGKTSLVMNLIGEEIPTERQSTDGIDVHFGKLLFEIKTQMFLKKKTDLHSFPKAVYQKVLACLEAVHKAKASKQSKKSNQDFLQEDQCLFDANQVLHPAFPFLLPAFPGIDPAFINLFQSDFLTKINEKLRTFKSDAPPFSREVIPIPILDFAGQFVYYTTHQAFITSHGTYIVVFNGSKSLSDRLTGDGKESTVLDNIKHWVSSILAYSSTDTDEYPKIVFVATHKDLVKPTVQECNETCQDLPDTILNQTPSDEMVDKLSLRIGKEWMQLGLELGLHIAQLEQIEYDSPNVLREISRNMLYTWKESEKCQYHTRSSNRLWEYREERNNHPGYIENCDSFPNIEPNS</sequence>
<dbReference type="OrthoDB" id="10031931at2759"/>
<organism evidence="2 3">
    <name type="scientific">Mytilus edulis</name>
    <name type="common">Blue mussel</name>
    <dbReference type="NCBI Taxonomy" id="6550"/>
    <lineage>
        <taxon>Eukaryota</taxon>
        <taxon>Metazoa</taxon>
        <taxon>Spiralia</taxon>
        <taxon>Lophotrochozoa</taxon>
        <taxon>Mollusca</taxon>
        <taxon>Bivalvia</taxon>
        <taxon>Autobranchia</taxon>
        <taxon>Pteriomorphia</taxon>
        <taxon>Mytilida</taxon>
        <taxon>Mytiloidea</taxon>
        <taxon>Mytilidae</taxon>
        <taxon>Mytilinae</taxon>
        <taxon>Mytilus</taxon>
    </lineage>
</organism>
<reference evidence="2" key="1">
    <citation type="submission" date="2021-03" db="EMBL/GenBank/DDBJ databases">
        <authorList>
            <person name="Bekaert M."/>
        </authorList>
    </citation>
    <scope>NUCLEOTIDE SEQUENCE</scope>
</reference>
<dbReference type="CDD" id="cd01670">
    <property type="entry name" value="Death"/>
    <property type="match status" value="1"/>
</dbReference>
<feature type="domain" description="Death" evidence="1">
    <location>
        <begin position="298"/>
        <end position="365"/>
    </location>
</feature>
<gene>
    <name evidence="2" type="ORF">MEDL_35129</name>
</gene>
<dbReference type="InterPro" id="IPR011029">
    <property type="entry name" value="DEATH-like_dom_sf"/>
</dbReference>
<keyword evidence="3" id="KW-1185">Reference proteome</keyword>
<evidence type="ECO:0000313" key="2">
    <source>
        <dbReference type="EMBL" id="CAG2221752.1"/>
    </source>
</evidence>
<evidence type="ECO:0000259" key="1">
    <source>
        <dbReference type="PROSITE" id="PS50017"/>
    </source>
</evidence>
<dbReference type="PROSITE" id="PS50017">
    <property type="entry name" value="DEATH_DOMAIN"/>
    <property type="match status" value="1"/>
</dbReference>
<dbReference type="Gene3D" id="3.40.50.300">
    <property type="entry name" value="P-loop containing nucleotide triphosphate hydrolases"/>
    <property type="match status" value="2"/>
</dbReference>
<dbReference type="SUPFAM" id="SSF52540">
    <property type="entry name" value="P-loop containing nucleoside triphosphate hydrolases"/>
    <property type="match status" value="1"/>
</dbReference>
<dbReference type="EMBL" id="CAJPWZ010001693">
    <property type="protein sequence ID" value="CAG2221752.1"/>
    <property type="molecule type" value="Genomic_DNA"/>
</dbReference>
<dbReference type="Pfam" id="PF00531">
    <property type="entry name" value="Death"/>
    <property type="match status" value="1"/>
</dbReference>
<dbReference type="GO" id="GO:0007165">
    <property type="term" value="P:signal transduction"/>
    <property type="evidence" value="ECO:0007669"/>
    <property type="project" value="InterPro"/>
</dbReference>
<accession>A0A8S3SLT2</accession>
<dbReference type="SUPFAM" id="SSF47986">
    <property type="entry name" value="DEATH domain"/>
    <property type="match status" value="1"/>
</dbReference>